<organism evidence="4 5">
    <name type="scientific">Streptomyces lavenduligriseus</name>
    <dbReference type="NCBI Taxonomy" id="67315"/>
    <lineage>
        <taxon>Bacteria</taxon>
        <taxon>Bacillati</taxon>
        <taxon>Actinomycetota</taxon>
        <taxon>Actinomycetes</taxon>
        <taxon>Kitasatosporales</taxon>
        <taxon>Streptomycetaceae</taxon>
        <taxon>Streptomyces</taxon>
    </lineage>
</organism>
<dbReference type="EMBL" id="JAMCCK010000027">
    <property type="protein sequence ID" value="MCL3995713.1"/>
    <property type="molecule type" value="Genomic_DNA"/>
</dbReference>
<evidence type="ECO:0000313" key="4">
    <source>
        <dbReference type="EMBL" id="MCL3995713.1"/>
    </source>
</evidence>
<evidence type="ECO:0000256" key="1">
    <source>
        <dbReference type="ARBA" id="ARBA00022857"/>
    </source>
</evidence>
<keyword evidence="2" id="KW-0560">Oxidoreductase</keyword>
<proteinExistence type="predicted"/>
<keyword evidence="5" id="KW-1185">Reference proteome</keyword>
<gene>
    <name evidence="4" type="ORF">M4438_19740</name>
</gene>
<dbReference type="Proteomes" id="UP001202052">
    <property type="component" value="Unassembled WGS sequence"/>
</dbReference>
<sequence>MPVRTLCAETSRSTSAIRSRARGEKKPALARELGADHAFDHTEADWTQRVREVSPAGVQAVLDAVGGEASRAAFDLPAMAFGRMAVFGTASGKVPRFDPEPVYVPGVGVTGSGPRVFIQPEYGFRLRRTAFELTAAGTIKPVLGPVIPPAEAAEAHRAFQERVTTAKAILVP</sequence>
<protein>
    <submittedName>
        <fullName evidence="4">Zinc-binding dehydrogenase</fullName>
    </submittedName>
</protein>
<dbReference type="Gene3D" id="3.40.50.720">
    <property type="entry name" value="NAD(P)-binding Rossmann-like Domain"/>
    <property type="match status" value="1"/>
</dbReference>
<evidence type="ECO:0000256" key="3">
    <source>
        <dbReference type="SAM" id="MobiDB-lite"/>
    </source>
</evidence>
<evidence type="ECO:0000313" key="5">
    <source>
        <dbReference type="Proteomes" id="UP001202052"/>
    </source>
</evidence>
<keyword evidence="1" id="KW-0521">NADP</keyword>
<name>A0ABT0NYB6_9ACTN</name>
<reference evidence="4 5" key="1">
    <citation type="submission" date="2022-05" db="EMBL/GenBank/DDBJ databases">
        <title>Genome Resource of Streptomyces lavenduligriseus GA1-1, a Strain with Broad-Spectrum Antifungal Activity against Phytopathogenic Fungi.</title>
        <authorList>
            <person name="Qi D."/>
        </authorList>
    </citation>
    <scope>NUCLEOTIDE SEQUENCE [LARGE SCALE GENOMIC DNA]</scope>
    <source>
        <strain evidence="4 5">GA1-1</strain>
    </source>
</reference>
<dbReference type="InterPro" id="IPR036291">
    <property type="entry name" value="NAD(P)-bd_dom_sf"/>
</dbReference>
<comment type="caution">
    <text evidence="4">The sequence shown here is derived from an EMBL/GenBank/DDBJ whole genome shotgun (WGS) entry which is preliminary data.</text>
</comment>
<dbReference type="Gene3D" id="3.90.180.10">
    <property type="entry name" value="Medium-chain alcohol dehydrogenases, catalytic domain"/>
    <property type="match status" value="1"/>
</dbReference>
<feature type="region of interest" description="Disordered" evidence="3">
    <location>
        <begin position="1"/>
        <end position="28"/>
    </location>
</feature>
<dbReference type="PANTHER" id="PTHR48106">
    <property type="entry name" value="QUINONE OXIDOREDUCTASE PIG3-RELATED"/>
    <property type="match status" value="1"/>
</dbReference>
<evidence type="ECO:0000256" key="2">
    <source>
        <dbReference type="ARBA" id="ARBA00023002"/>
    </source>
</evidence>
<accession>A0ABT0NYB6</accession>
<dbReference type="Pfam" id="PF13602">
    <property type="entry name" value="ADH_zinc_N_2"/>
    <property type="match status" value="1"/>
</dbReference>
<dbReference type="SUPFAM" id="SSF51735">
    <property type="entry name" value="NAD(P)-binding Rossmann-fold domains"/>
    <property type="match status" value="1"/>
</dbReference>